<feature type="compositionally biased region" description="Basic and acidic residues" evidence="1">
    <location>
        <begin position="154"/>
        <end position="164"/>
    </location>
</feature>
<dbReference type="OrthoDB" id="3230513at2759"/>
<gene>
    <name evidence="2" type="ORF">BT96DRAFT_984137</name>
</gene>
<feature type="compositionally biased region" description="Polar residues" evidence="1">
    <location>
        <begin position="170"/>
        <end position="183"/>
    </location>
</feature>
<name>A0A6A4IL77_9AGAR</name>
<reference evidence="2" key="1">
    <citation type="journal article" date="2019" name="Environ. Microbiol.">
        <title>Fungal ecological strategies reflected in gene transcription - a case study of two litter decomposers.</title>
        <authorList>
            <person name="Barbi F."/>
            <person name="Kohler A."/>
            <person name="Barry K."/>
            <person name="Baskaran P."/>
            <person name="Daum C."/>
            <person name="Fauchery L."/>
            <person name="Ihrmark K."/>
            <person name="Kuo A."/>
            <person name="LaButti K."/>
            <person name="Lipzen A."/>
            <person name="Morin E."/>
            <person name="Grigoriev I.V."/>
            <person name="Henrissat B."/>
            <person name="Lindahl B."/>
            <person name="Martin F."/>
        </authorList>
    </citation>
    <scope>NUCLEOTIDE SEQUENCE</scope>
    <source>
        <strain evidence="2">JB14</strain>
    </source>
</reference>
<organism evidence="2 3">
    <name type="scientific">Gymnopus androsaceus JB14</name>
    <dbReference type="NCBI Taxonomy" id="1447944"/>
    <lineage>
        <taxon>Eukaryota</taxon>
        <taxon>Fungi</taxon>
        <taxon>Dikarya</taxon>
        <taxon>Basidiomycota</taxon>
        <taxon>Agaricomycotina</taxon>
        <taxon>Agaricomycetes</taxon>
        <taxon>Agaricomycetidae</taxon>
        <taxon>Agaricales</taxon>
        <taxon>Marasmiineae</taxon>
        <taxon>Omphalotaceae</taxon>
        <taxon>Gymnopus</taxon>
    </lineage>
</organism>
<keyword evidence="3" id="KW-1185">Reference proteome</keyword>
<protein>
    <submittedName>
        <fullName evidence="2">Uncharacterized protein</fullName>
    </submittedName>
</protein>
<evidence type="ECO:0000256" key="1">
    <source>
        <dbReference type="SAM" id="MobiDB-lite"/>
    </source>
</evidence>
<dbReference type="AlphaFoldDB" id="A0A6A4IL77"/>
<feature type="region of interest" description="Disordered" evidence="1">
    <location>
        <begin position="19"/>
        <end position="76"/>
    </location>
</feature>
<feature type="region of interest" description="Disordered" evidence="1">
    <location>
        <begin position="114"/>
        <end position="218"/>
    </location>
</feature>
<dbReference type="Proteomes" id="UP000799118">
    <property type="component" value="Unassembled WGS sequence"/>
</dbReference>
<dbReference type="EMBL" id="ML769385">
    <property type="protein sequence ID" value="KAE9410630.1"/>
    <property type="molecule type" value="Genomic_DNA"/>
</dbReference>
<evidence type="ECO:0000313" key="2">
    <source>
        <dbReference type="EMBL" id="KAE9410630.1"/>
    </source>
</evidence>
<feature type="compositionally biased region" description="Polar residues" evidence="1">
    <location>
        <begin position="196"/>
        <end position="211"/>
    </location>
</feature>
<accession>A0A6A4IL77</accession>
<sequence>MDPATTTTTTTTIIAGISLQSPPLRRDKSYRKPVPEYIPSPPASPTSAIPNLPRMPSMHEGGGLPPLPGGWQDVLRQAAAAQEKRIDNVQDVSSIDAVRPSRIFLQSVPSVSLPLEDCERSPGPTSPGGSRRRLPQSYRPPTPPLSSATRKRKLPEDSSVDNHEFLTVPRITNLNKSHESSGSYPPPPTRTATTAGSSKTSLHPLSNQASFRTEKTAASDCAASNNARANVDNASHEDESRWHDLPVLNMYVVPPKNPHRRGSGHTTSSKAGSVSESFRSSFRSVGCLLRDAFCCCFHDSA</sequence>
<evidence type="ECO:0000313" key="3">
    <source>
        <dbReference type="Proteomes" id="UP000799118"/>
    </source>
</evidence>
<proteinExistence type="predicted"/>